<reference evidence="1" key="1">
    <citation type="submission" date="2023-06" db="EMBL/GenBank/DDBJ databases">
        <title>Genome-scale phylogeny and comparative genomics of the fungal order Sordariales.</title>
        <authorList>
            <consortium name="Lawrence Berkeley National Laboratory"/>
            <person name="Hensen N."/>
            <person name="Bonometti L."/>
            <person name="Westerberg I."/>
            <person name="Brannstrom I.O."/>
            <person name="Guillou S."/>
            <person name="Cros-Aarteil S."/>
            <person name="Calhoun S."/>
            <person name="Haridas S."/>
            <person name="Kuo A."/>
            <person name="Mondo S."/>
            <person name="Pangilinan J."/>
            <person name="Riley R."/>
            <person name="LaButti K."/>
            <person name="Andreopoulos B."/>
            <person name="Lipzen A."/>
            <person name="Chen C."/>
            <person name="Yanf M."/>
            <person name="Daum C."/>
            <person name="Ng V."/>
            <person name="Clum A."/>
            <person name="Steindorff A."/>
            <person name="Ohm R."/>
            <person name="Martin F."/>
            <person name="Silar P."/>
            <person name="Natvig D."/>
            <person name="Lalanne C."/>
            <person name="Gautier V."/>
            <person name="Ament-velasquez S.L."/>
            <person name="Kruys A."/>
            <person name="Hutchinson M.I."/>
            <person name="Powell A.J."/>
            <person name="Barry K."/>
            <person name="Miller A.N."/>
            <person name="Grigoriev I.V."/>
            <person name="Debuchy R."/>
            <person name="Gladieux P."/>
            <person name="Thoren M.H."/>
            <person name="Johannesson H."/>
        </authorList>
    </citation>
    <scope>NUCLEOTIDE SEQUENCE</scope>
    <source>
        <strain evidence="1">SMH2392-1A</strain>
    </source>
</reference>
<organism evidence="1 2">
    <name type="scientific">Lasiosphaeria miniovina</name>
    <dbReference type="NCBI Taxonomy" id="1954250"/>
    <lineage>
        <taxon>Eukaryota</taxon>
        <taxon>Fungi</taxon>
        <taxon>Dikarya</taxon>
        <taxon>Ascomycota</taxon>
        <taxon>Pezizomycotina</taxon>
        <taxon>Sordariomycetes</taxon>
        <taxon>Sordariomycetidae</taxon>
        <taxon>Sordariales</taxon>
        <taxon>Lasiosphaeriaceae</taxon>
        <taxon>Lasiosphaeria</taxon>
    </lineage>
</organism>
<evidence type="ECO:0000313" key="2">
    <source>
        <dbReference type="Proteomes" id="UP001172101"/>
    </source>
</evidence>
<gene>
    <name evidence="1" type="ORF">B0T26DRAFT_733965</name>
</gene>
<dbReference type="Proteomes" id="UP001172101">
    <property type="component" value="Unassembled WGS sequence"/>
</dbReference>
<dbReference type="GeneID" id="85326440"/>
<comment type="caution">
    <text evidence="1">The sequence shown here is derived from an EMBL/GenBank/DDBJ whole genome shotgun (WGS) entry which is preliminary data.</text>
</comment>
<protein>
    <submittedName>
        <fullName evidence="1">Uncharacterized protein</fullName>
    </submittedName>
</protein>
<sequence>MKLGSALVALSTLTAGVTYAAVVDRILLMGVFRVSTTVGCPLGPSDLNQIGLGADSPDCRNFYANTTYGSIDVLSWSQYCQLTLFNTLDCSEGGIVSGLGCWSPPGGIKAYKATCPWKVW</sequence>
<accession>A0AA39ZQ44</accession>
<evidence type="ECO:0000313" key="1">
    <source>
        <dbReference type="EMBL" id="KAK0701581.1"/>
    </source>
</evidence>
<dbReference type="AlphaFoldDB" id="A0AA39ZQ44"/>
<dbReference type="RefSeq" id="XP_060289245.1">
    <property type="nucleotide sequence ID" value="XM_060443170.1"/>
</dbReference>
<dbReference type="EMBL" id="JAUIRO010000009">
    <property type="protein sequence ID" value="KAK0701581.1"/>
    <property type="molecule type" value="Genomic_DNA"/>
</dbReference>
<keyword evidence="2" id="KW-1185">Reference proteome</keyword>
<name>A0AA39ZQ44_9PEZI</name>
<proteinExistence type="predicted"/>